<feature type="non-terminal residue" evidence="2">
    <location>
        <position position="64"/>
    </location>
</feature>
<gene>
    <name evidence="2" type="ORF">SERLA73DRAFT_142631</name>
</gene>
<sequence>MTCELLNGNGSVELNGRKWHLCKEGSREVCKEGRKEGRELTMTRRSGDGGNDGMNGDERKEREK</sequence>
<organism evidence="3">
    <name type="scientific">Serpula lacrymans var. lacrymans (strain S7.3)</name>
    <name type="common">Dry rot fungus</name>
    <dbReference type="NCBI Taxonomy" id="936435"/>
    <lineage>
        <taxon>Eukaryota</taxon>
        <taxon>Fungi</taxon>
        <taxon>Dikarya</taxon>
        <taxon>Basidiomycota</taxon>
        <taxon>Agaricomycotina</taxon>
        <taxon>Agaricomycetes</taxon>
        <taxon>Agaricomycetidae</taxon>
        <taxon>Boletales</taxon>
        <taxon>Coniophorineae</taxon>
        <taxon>Serpulaceae</taxon>
        <taxon>Serpula</taxon>
    </lineage>
</organism>
<keyword evidence="3" id="KW-1185">Reference proteome</keyword>
<evidence type="ECO:0000256" key="1">
    <source>
        <dbReference type="SAM" id="MobiDB-lite"/>
    </source>
</evidence>
<dbReference type="EMBL" id="GL945485">
    <property type="protein sequence ID" value="EGN95728.1"/>
    <property type="molecule type" value="Genomic_DNA"/>
</dbReference>
<protein>
    <submittedName>
        <fullName evidence="2">Uncharacterized protein</fullName>
    </submittedName>
</protein>
<proteinExistence type="predicted"/>
<feature type="compositionally biased region" description="Basic and acidic residues" evidence="1">
    <location>
        <begin position="32"/>
        <end position="47"/>
    </location>
</feature>
<dbReference type="Proteomes" id="UP000008063">
    <property type="component" value="Unassembled WGS sequence"/>
</dbReference>
<reference evidence="3" key="1">
    <citation type="journal article" date="2011" name="Science">
        <title>The plant cell wall-decomposing machinery underlies the functional diversity of forest fungi.</title>
        <authorList>
            <person name="Eastwood D.C."/>
            <person name="Floudas D."/>
            <person name="Binder M."/>
            <person name="Majcherczyk A."/>
            <person name="Schneider P."/>
            <person name="Aerts A."/>
            <person name="Asiegbu F.O."/>
            <person name="Baker S.E."/>
            <person name="Barry K."/>
            <person name="Bendiksby M."/>
            <person name="Blumentritt M."/>
            <person name="Coutinho P.M."/>
            <person name="Cullen D."/>
            <person name="de Vries R.P."/>
            <person name="Gathman A."/>
            <person name="Goodell B."/>
            <person name="Henrissat B."/>
            <person name="Ihrmark K."/>
            <person name="Kauserud H."/>
            <person name="Kohler A."/>
            <person name="LaButti K."/>
            <person name="Lapidus A."/>
            <person name="Lavin J.L."/>
            <person name="Lee Y.-H."/>
            <person name="Lindquist E."/>
            <person name="Lilly W."/>
            <person name="Lucas S."/>
            <person name="Morin E."/>
            <person name="Murat C."/>
            <person name="Oguiza J.A."/>
            <person name="Park J."/>
            <person name="Pisabarro A.G."/>
            <person name="Riley R."/>
            <person name="Rosling A."/>
            <person name="Salamov A."/>
            <person name="Schmidt O."/>
            <person name="Schmutz J."/>
            <person name="Skrede I."/>
            <person name="Stenlid J."/>
            <person name="Wiebenga A."/>
            <person name="Xie X."/>
            <person name="Kuees U."/>
            <person name="Hibbett D.S."/>
            <person name="Hoffmeister D."/>
            <person name="Hoegberg N."/>
            <person name="Martin F."/>
            <person name="Grigoriev I.V."/>
            <person name="Watkinson S.C."/>
        </authorList>
    </citation>
    <scope>NUCLEOTIDE SEQUENCE [LARGE SCALE GENOMIC DNA]</scope>
    <source>
        <strain evidence="3">strain S7.3</strain>
    </source>
</reference>
<feature type="region of interest" description="Disordered" evidence="1">
    <location>
        <begin position="32"/>
        <end position="64"/>
    </location>
</feature>
<dbReference type="AlphaFoldDB" id="F8Q840"/>
<dbReference type="HOGENOM" id="CLU_3056250_0_0_1"/>
<evidence type="ECO:0000313" key="3">
    <source>
        <dbReference type="Proteomes" id="UP000008063"/>
    </source>
</evidence>
<accession>F8Q840</accession>
<evidence type="ECO:0000313" key="2">
    <source>
        <dbReference type="EMBL" id="EGN95728.1"/>
    </source>
</evidence>
<name>F8Q840_SERL3</name>
<dbReference type="InParanoid" id="F8Q840"/>